<evidence type="ECO:0000313" key="3">
    <source>
        <dbReference type="Proteomes" id="UP000565521"/>
    </source>
</evidence>
<dbReference type="Proteomes" id="UP000565521">
    <property type="component" value="Unassembled WGS sequence"/>
</dbReference>
<comment type="caution">
    <text evidence="2">The sequence shown here is derived from an EMBL/GenBank/DDBJ whole genome shotgun (WGS) entry which is preliminary data.</text>
</comment>
<reference evidence="2 3" key="1">
    <citation type="submission" date="2020-05" db="EMBL/GenBank/DDBJ databases">
        <title>Hymenobacter terrestris sp. nov. and Hymenobacter lapidiphilus sp. nov., isolated from regoliths in Antarctica.</title>
        <authorList>
            <person name="Sedlacek I."/>
            <person name="Pantucek R."/>
            <person name="Zeman M."/>
            <person name="Holochova P."/>
            <person name="Kralova S."/>
            <person name="Stankova E."/>
            <person name="Sedo O."/>
            <person name="Micenkova L."/>
            <person name="Svec P."/>
            <person name="Gupta V."/>
            <person name="Sood U."/>
            <person name="Korpole U.S."/>
            <person name="Lal R."/>
        </authorList>
    </citation>
    <scope>NUCLEOTIDE SEQUENCE [LARGE SCALE GENOMIC DNA]</scope>
    <source>
        <strain evidence="2 3">P5342</strain>
    </source>
</reference>
<organism evidence="2 3">
    <name type="scientific">Hymenobacter lapidiphilus</name>
    <dbReference type="NCBI Taxonomy" id="2608003"/>
    <lineage>
        <taxon>Bacteria</taxon>
        <taxon>Pseudomonadati</taxon>
        <taxon>Bacteroidota</taxon>
        <taxon>Cytophagia</taxon>
        <taxon>Cytophagales</taxon>
        <taxon>Hymenobacteraceae</taxon>
        <taxon>Hymenobacter</taxon>
    </lineage>
</organism>
<dbReference type="EMBL" id="JABKAU010000001">
    <property type="protein sequence ID" value="NVO29718.1"/>
    <property type="molecule type" value="Genomic_DNA"/>
</dbReference>
<dbReference type="AlphaFoldDB" id="A0A7Y7PKZ9"/>
<gene>
    <name evidence="2" type="ORF">HW554_00755</name>
</gene>
<sequence>MNYVAHTRAAHQHLSQQAQARPHHVSLYWALFFEWNAARFPAGLDLDHPATMRAARIGNERTYRAALYDLDTWQLLAYQPSQSRYGRSRCYLTDLSQPPAIGGTTAPDEPAVPGPKVAPVNPSTTGTCAPDAVQPSEAELPPMNPPIGGTSALHEKGVSGAVLPQALRAQVPSMQASSGALVPEDTLYGKTKGLNSVVVNGGGSGSQKKIEVLEGEGLSSAELLDEPNPPNGAAPAPKKEVAPKKKGVGGATIREASRAQDADANPPTKRGRPHLPEVPFAESALARYEDFAAAFAGTDYQLADLRFYHAQVANWRKNGEPPRRRDWKATATQFMLNDAHDNRLKLALGPHANDASPGALFARTGYRSKYDA</sequence>
<accession>A0A7Y7PKZ9</accession>
<feature type="region of interest" description="Disordered" evidence="1">
    <location>
        <begin position="221"/>
        <end position="275"/>
    </location>
</feature>
<protein>
    <submittedName>
        <fullName evidence="2">Uncharacterized protein</fullName>
    </submittedName>
</protein>
<name>A0A7Y7PKZ9_9BACT</name>
<dbReference type="RefSeq" id="WP_176906438.1">
    <property type="nucleotide sequence ID" value="NZ_JABKAU010000001.1"/>
</dbReference>
<evidence type="ECO:0000313" key="2">
    <source>
        <dbReference type="EMBL" id="NVO29718.1"/>
    </source>
</evidence>
<keyword evidence="3" id="KW-1185">Reference proteome</keyword>
<evidence type="ECO:0000256" key="1">
    <source>
        <dbReference type="SAM" id="MobiDB-lite"/>
    </source>
</evidence>
<proteinExistence type="predicted"/>